<reference evidence="1" key="1">
    <citation type="submission" date="2016-04" db="EMBL/GenBank/DDBJ databases">
        <title>Fast-growing isolate from the root nodules of Vavilovia formosa.</title>
        <authorList>
            <person name="Kimeklis A."/>
            <person name="Safronova V."/>
            <person name="Belimov A."/>
            <person name="Andronov E."/>
        </authorList>
    </citation>
    <scope>NUCLEOTIDE SEQUENCE [LARGE SCALE GENOMIC DNA]</scope>
    <source>
        <strain evidence="1">Vaf-46</strain>
    </source>
</reference>
<organism evidence="1">
    <name type="scientific">Rhizobium leguminosarum</name>
    <dbReference type="NCBI Taxonomy" id="384"/>
    <lineage>
        <taxon>Bacteria</taxon>
        <taxon>Pseudomonadati</taxon>
        <taxon>Pseudomonadota</taxon>
        <taxon>Alphaproteobacteria</taxon>
        <taxon>Hyphomicrobiales</taxon>
        <taxon>Rhizobiaceae</taxon>
        <taxon>Rhizobium/Agrobacterium group</taxon>
        <taxon>Rhizobium</taxon>
    </lineage>
</organism>
<dbReference type="AlphaFoldDB" id="A0A179BM85"/>
<accession>A0A179BM85</accession>
<evidence type="ECO:0008006" key="2">
    <source>
        <dbReference type="Google" id="ProtNLM"/>
    </source>
</evidence>
<sequence length="121" mass="13950">MNLVRDVLDKQVVDKEQHRIGKVDGIVLKLSDDEPPKVAFIEMGSLTLSRRIGLRPYRWMLWICNTTGAKSTARAFRVPWSSVRDVGVDIEVDVDRRETPLERCQDWLRRHVINRIPGGLS</sequence>
<evidence type="ECO:0000313" key="1">
    <source>
        <dbReference type="EMBL" id="OAP92772.1"/>
    </source>
</evidence>
<protein>
    <recommendedName>
        <fullName evidence="2">PRC-barrel domain-containing protein</fullName>
    </recommendedName>
</protein>
<gene>
    <name evidence="1" type="ORF">A4U53_25925</name>
</gene>
<dbReference type="EMBL" id="LWBS01000315">
    <property type="protein sequence ID" value="OAP92772.1"/>
    <property type="molecule type" value="Genomic_DNA"/>
</dbReference>
<name>A0A179BM85_RHILE</name>
<comment type="caution">
    <text evidence="1">The sequence shown here is derived from an EMBL/GenBank/DDBJ whole genome shotgun (WGS) entry which is preliminary data.</text>
</comment>
<proteinExistence type="predicted"/>